<evidence type="ECO:0000313" key="1">
    <source>
        <dbReference type="EMBL" id="GEZ49980.1"/>
    </source>
</evidence>
<dbReference type="EMBL" id="BKCJ010286425">
    <property type="protein sequence ID" value="GEZ49980.1"/>
    <property type="molecule type" value="Genomic_DNA"/>
</dbReference>
<sequence length="126" mass="13489">VATCNLVVQRENKRLIFLTCLSSSVHVRISDNGVRGELMALYGNIYKAVEVNFVNKNVTIMIDAIPLLEVAANGSTKELQRHVGSVNVTVWARMSSNHICSGGDDSQLPGACLLWGSSGKDDGSGV</sequence>
<reference evidence="1" key="1">
    <citation type="journal article" date="2019" name="Sci. Rep.">
        <title>Draft genome of Tanacetum cinerariifolium, the natural source of mosquito coil.</title>
        <authorList>
            <person name="Yamashiro T."/>
            <person name="Shiraishi A."/>
            <person name="Satake H."/>
            <person name="Nakayama K."/>
        </authorList>
    </citation>
    <scope>NUCLEOTIDE SEQUENCE</scope>
</reference>
<gene>
    <name evidence="1" type="ORF">Tci_521953</name>
</gene>
<accession>A0A699IDJ6</accession>
<dbReference type="AlphaFoldDB" id="A0A699IDJ6"/>
<comment type="caution">
    <text evidence="1">The sequence shown here is derived from an EMBL/GenBank/DDBJ whole genome shotgun (WGS) entry which is preliminary data.</text>
</comment>
<name>A0A699IDJ6_TANCI</name>
<feature type="non-terminal residue" evidence="1">
    <location>
        <position position="1"/>
    </location>
</feature>
<organism evidence="1">
    <name type="scientific">Tanacetum cinerariifolium</name>
    <name type="common">Dalmatian daisy</name>
    <name type="synonym">Chrysanthemum cinerariifolium</name>
    <dbReference type="NCBI Taxonomy" id="118510"/>
    <lineage>
        <taxon>Eukaryota</taxon>
        <taxon>Viridiplantae</taxon>
        <taxon>Streptophyta</taxon>
        <taxon>Embryophyta</taxon>
        <taxon>Tracheophyta</taxon>
        <taxon>Spermatophyta</taxon>
        <taxon>Magnoliopsida</taxon>
        <taxon>eudicotyledons</taxon>
        <taxon>Gunneridae</taxon>
        <taxon>Pentapetalae</taxon>
        <taxon>asterids</taxon>
        <taxon>campanulids</taxon>
        <taxon>Asterales</taxon>
        <taxon>Asteraceae</taxon>
        <taxon>Asteroideae</taxon>
        <taxon>Anthemideae</taxon>
        <taxon>Anthemidinae</taxon>
        <taxon>Tanacetum</taxon>
    </lineage>
</organism>
<protein>
    <submittedName>
        <fullName evidence="1">Uncharacterized protein</fullName>
    </submittedName>
</protein>
<proteinExistence type="predicted"/>